<comment type="subcellular location">
    <subcellularLocation>
        <location evidence="1">Cell envelope</location>
    </subcellularLocation>
</comment>
<dbReference type="InterPro" id="IPR001119">
    <property type="entry name" value="SLH_dom"/>
</dbReference>
<dbReference type="InterPro" id="IPR012480">
    <property type="entry name" value="Hepar_II_III_C"/>
</dbReference>
<dbReference type="SUPFAM" id="SSF49785">
    <property type="entry name" value="Galactose-binding domain-like"/>
    <property type="match status" value="2"/>
</dbReference>
<reference evidence="3 4" key="1">
    <citation type="journal article" date="2009" name="Int. J. Syst. Evol. Microbiol.">
        <title>Paenibacillus contaminans sp. nov., isolated from a contaminated laboratory plate.</title>
        <authorList>
            <person name="Chou J.H."/>
            <person name="Lee J.H."/>
            <person name="Lin M.C."/>
            <person name="Chang P.S."/>
            <person name="Arun A.B."/>
            <person name="Young C.C."/>
            <person name="Chen W.M."/>
        </authorList>
    </citation>
    <scope>NUCLEOTIDE SEQUENCE [LARGE SCALE GENOMIC DNA]</scope>
    <source>
        <strain evidence="3 4">CKOBP-6</strain>
    </source>
</reference>
<dbReference type="Gene3D" id="2.60.120.260">
    <property type="entry name" value="Galactose-binding domain-like"/>
    <property type="match status" value="3"/>
</dbReference>
<dbReference type="SMART" id="SM00635">
    <property type="entry name" value="BID_2"/>
    <property type="match status" value="4"/>
</dbReference>
<dbReference type="SUPFAM" id="SSF49373">
    <property type="entry name" value="Invasin/intimin cell-adhesion fragments"/>
    <property type="match status" value="2"/>
</dbReference>
<dbReference type="InterPro" id="IPR051465">
    <property type="entry name" value="Cell_Envelope_Struct_Comp"/>
</dbReference>
<dbReference type="Gene3D" id="2.70.98.70">
    <property type="match status" value="1"/>
</dbReference>
<dbReference type="Pfam" id="PF02368">
    <property type="entry name" value="Big_2"/>
    <property type="match status" value="1"/>
</dbReference>
<accession>A0A329MU10</accession>
<sequence>MLRSDKMKTSVTNKTKRVVCLFMVVLLLLSSDLVLPPHTAAAEEPQTVTYSFNQSSLVPGTSDWQLVGAPYGEFTPGVAILADSINIEAWADGHARSFKFNVPEAGAYTVKLQGIVMTLGGISRLHVDGKPIGIFDFYAESSWDDWVESEARAIRVMNLEAGIHELTIEAIGHATGSTRRNMFPTKLILEKVQGALAVQQVQIKWNPQELNVGTRTPLSVEALLADGTPAVLPGAQISFASADQSVAVVEAQTGWLEAVGIGTTTIEASVLYEGNVYTADLPIEVKPGHTYAFNKSSLNPGTSRWKLVGAPYGEYEPGVALLDDSINIEAYADGHSRSFKFYVSKTAPYTVKLQGIVMTLGGISELFVDGQPIGTFDFYSTASWDDWLESEARTIRLMNLSAGMHELTIKAIGHTTGSTRRNMFPTKFILEPFEGPLPVQEVELKADSAELSLGARTQLTVEATLTDGTKIALPDAQISYQSMDEAVAVVDAQSGMLEAAGVGETVINVSVVYFGATYTGSLPVKVIPISSVKKRSTLYTEAEVQAARSNVSQFDWAKSMRDNAVAQADLYLGQGLDFLWNLVPPQSLPRSIFVNFELGSPVTGKEIDKYGYYPYLIDPIGDPWKITDPSSGYRFPTNDFKSYYESGLNEHGIFDRSLADPAFLVNTLYPEKGPTWGVDDGNGWIDENGNYYTFIAYYVQWGLWGYDGKSAIQKALRSLRDAYLYTGDVKYARGGTVLLDRIADVYPSLDISVYSMEHYFNSHGGFGLGKAVGNIWEPFLVKDFLSAYDAFFPAMDDSQLIGFLTAKSQQYRLGPLKHSATGIRKNIEDNIVKLIYPAIKNAQIASNNGIHQGALAMAAVVYDKLPESKEWMDFNYKSGGQIGPPHQVTGGNMGVTFVNGVDRDGVGHESSPGYNQLWLDAYLETADILNGYDGFDGADLYDHVKFRKMFSGLYPLMLGERFTANIGDASGTGNPWYAFNLTQMIKAFENYGDPIFAQLAYFANNNSIEGIHGDIFSANPDQIASGIQNVINEQGTLKLDSINMTGYGFAALRDGEKQGDIVGARYPFQQLPIVSKTGNGAASIKNGTLEFAGTAVGDSIEFSFDVALSGSYEVLLQPARSIWYGGSGTYLVKLDGQPVGEIDFYGNRQSRESFGIVPLGAGTHSIQFIATGKNPNSGSYKMALYELALLDEEQRLERNETIGTDPLRDLWMYYGRNYGHGHGDTLNLGLVAFGLDLSPDLGYPESTLSTDTHFTEWVRHTVSHNTVLVDRSMQNAHWSGQPSQFDDTDIVKLVDVESPDVYPQTELYKRTSAMIRVDEGHSYVVDFFRVKGGNEHHFSFHGAEGQAAAEGLNLTPQLTGTYEGPDVEYGVRTSDEYGTGYQYKGSGFHYLKNVERDSSPESQFSVDWAIEDTWNILAQPEDIHLRLTMLTETDEVALADGIPSRTQRGNPESLRYMIAKRTGTNLQSTFTSVIEPYKDDRFVSTIENAAVKTGGAAANEMEARAVKVTLVNGRVDYIISALNPEITYTVDDKLQFKGSFGVYSEMDDRHVYSYVNDGTVIGLAGSPEIEANLAGIAGTVADFTKQLQINNEIIAEMDLQGHPAEELVNRMIYVQNDGLRNAVYTIKGVKEVNDGTYSIELGDTSLIRSYKNDNDFSEGFIYDIAAGATFRIPLSYEHESLAGIGAKLAKSKLAVGEASQIAVTGKRLDGGDVPLTGVVITYESDNEEVATVTVDGMVMGQGAGEANVTVQAVIQGVAMSTSVIVQVEEEGAAVTLERIAISGVPGQLRPSESAQAAVTAHFTDLSSLNVTSDAVFSSSNSAVASVSAEGRVTALSQGTTIVSAVYGEFEAAVELSVVPVVLPDTSAPSSGEGAKSQEEPGKQTVISLTTDAIKESLETGKRLSVPQGIAEIRLPTSSAELLGEKRLELNIGGIGLDLSGEWLRSILTDAQLTDNKVQLVIRFEIIEGQEADVIVGNAATHAQAALTLGGAIFDLNMSLVMKDGRSVPVNRFSEVLTLSFPAPEDADSAVMGIFHIGEEGQLEYVGGELKDGRIEALLRHLSRYGVLEYDKAFADVPVEHWAYNVIRELSAKQIVQGVSGTGFAPLQPVTRAEFTALLVRALQLELAGKAPFTDVASEAWYSEAIAAAVDSGLVDGIGDGRFAPNDEITREQMAAMLLRAYEWKTGKKTELAESTAVFQDNGEISGWAKSFVNAARQLELVQGRENDRFVPLGLTSRAESAQAVYNLLRMIR</sequence>
<proteinExistence type="predicted"/>
<dbReference type="Gene3D" id="2.60.40.1080">
    <property type="match status" value="4"/>
</dbReference>
<dbReference type="InterPro" id="IPR008964">
    <property type="entry name" value="Invasin/intimin_cell_adhesion"/>
</dbReference>
<dbReference type="InterPro" id="IPR008979">
    <property type="entry name" value="Galactose-bd-like_sf"/>
</dbReference>
<dbReference type="PANTHER" id="PTHR43308">
    <property type="entry name" value="OUTER MEMBRANE PROTEIN ALPHA-RELATED"/>
    <property type="match status" value="1"/>
</dbReference>
<dbReference type="InterPro" id="IPR003343">
    <property type="entry name" value="Big_2"/>
</dbReference>
<evidence type="ECO:0000313" key="3">
    <source>
        <dbReference type="EMBL" id="RAV23050.1"/>
    </source>
</evidence>
<dbReference type="Pfam" id="PF07940">
    <property type="entry name" value="Hepar_II_III_C"/>
    <property type="match status" value="1"/>
</dbReference>
<dbReference type="PROSITE" id="PS51272">
    <property type="entry name" value="SLH"/>
    <property type="match status" value="3"/>
</dbReference>
<feature type="domain" description="SLH" evidence="2">
    <location>
        <begin position="2069"/>
        <end position="2127"/>
    </location>
</feature>
<dbReference type="InterPro" id="IPR008929">
    <property type="entry name" value="Chondroitin_lyas"/>
</dbReference>
<dbReference type="Gene3D" id="1.50.10.100">
    <property type="entry name" value="Chondroitin AC/alginate lyase"/>
    <property type="match status" value="1"/>
</dbReference>
<feature type="domain" description="SLH" evidence="2">
    <location>
        <begin position="2195"/>
        <end position="2252"/>
    </location>
</feature>
<gene>
    <name evidence="3" type="ORF">DQG23_02285</name>
</gene>
<dbReference type="SUPFAM" id="SSF48230">
    <property type="entry name" value="Chondroitin AC/alginate lyase"/>
    <property type="match status" value="1"/>
</dbReference>
<name>A0A329MU10_9BACL</name>
<evidence type="ECO:0000259" key="2">
    <source>
        <dbReference type="PROSITE" id="PS51272"/>
    </source>
</evidence>
<feature type="domain" description="SLH" evidence="2">
    <location>
        <begin position="2128"/>
        <end position="2191"/>
    </location>
</feature>
<dbReference type="Pfam" id="PF00395">
    <property type="entry name" value="SLH"/>
    <property type="match status" value="3"/>
</dbReference>
<dbReference type="PANTHER" id="PTHR43308:SF5">
    <property type="entry name" value="S-LAYER PROTEIN _ PEPTIDOGLYCAN ENDO-BETA-N-ACETYLGLUCOSAMINIDASE"/>
    <property type="match status" value="1"/>
</dbReference>
<organism evidence="3 4">
    <name type="scientific">Paenibacillus contaminans</name>
    <dbReference type="NCBI Taxonomy" id="450362"/>
    <lineage>
        <taxon>Bacteria</taxon>
        <taxon>Bacillati</taxon>
        <taxon>Bacillota</taxon>
        <taxon>Bacilli</taxon>
        <taxon>Bacillales</taxon>
        <taxon>Paenibacillaceae</taxon>
        <taxon>Paenibacillus</taxon>
    </lineage>
</organism>
<protein>
    <recommendedName>
        <fullName evidence="2">SLH domain-containing protein</fullName>
    </recommendedName>
</protein>
<dbReference type="GO" id="GO:0016829">
    <property type="term" value="F:lyase activity"/>
    <property type="evidence" value="ECO:0007669"/>
    <property type="project" value="InterPro"/>
</dbReference>
<evidence type="ECO:0000256" key="1">
    <source>
        <dbReference type="ARBA" id="ARBA00004196"/>
    </source>
</evidence>
<dbReference type="GO" id="GO:0030313">
    <property type="term" value="C:cell envelope"/>
    <property type="evidence" value="ECO:0007669"/>
    <property type="project" value="UniProtKB-SubCell"/>
</dbReference>
<evidence type="ECO:0000313" key="4">
    <source>
        <dbReference type="Proteomes" id="UP000250369"/>
    </source>
</evidence>
<dbReference type="Proteomes" id="UP000250369">
    <property type="component" value="Unassembled WGS sequence"/>
</dbReference>
<comment type="caution">
    <text evidence="3">The sequence shown here is derived from an EMBL/GenBank/DDBJ whole genome shotgun (WGS) entry which is preliminary data.</text>
</comment>
<keyword evidence="4" id="KW-1185">Reference proteome</keyword>
<dbReference type="EMBL" id="QMFB01000001">
    <property type="protein sequence ID" value="RAV23050.1"/>
    <property type="molecule type" value="Genomic_DNA"/>
</dbReference>